<organism evidence="4 5">
    <name type="scientific">Sphingomonas panacisoli</name>
    <dbReference type="NCBI Taxonomy" id="1813879"/>
    <lineage>
        <taxon>Bacteria</taxon>
        <taxon>Pseudomonadati</taxon>
        <taxon>Pseudomonadota</taxon>
        <taxon>Alphaproteobacteria</taxon>
        <taxon>Sphingomonadales</taxon>
        <taxon>Sphingomonadaceae</taxon>
        <taxon>Sphingomonas</taxon>
    </lineage>
</organism>
<dbReference type="SUPFAM" id="SSF51735">
    <property type="entry name" value="NAD(P)-binding Rossmann-fold domains"/>
    <property type="match status" value="2"/>
</dbReference>
<gene>
    <name evidence="4" type="ORF">FPZ24_05100</name>
</gene>
<dbReference type="Proteomes" id="UP000315673">
    <property type="component" value="Chromosome"/>
</dbReference>
<dbReference type="Pfam" id="PF02719">
    <property type="entry name" value="Polysacc_synt_2"/>
    <property type="match status" value="1"/>
</dbReference>
<name>A0A5B8LPK1_9SPHN</name>
<dbReference type="Gene3D" id="3.40.50.720">
    <property type="entry name" value="NAD(P)-binding Rossmann-like Domain"/>
    <property type="match status" value="2"/>
</dbReference>
<evidence type="ECO:0000256" key="1">
    <source>
        <dbReference type="ARBA" id="ARBA00007430"/>
    </source>
</evidence>
<feature type="transmembrane region" description="Helical" evidence="2">
    <location>
        <begin position="20"/>
        <end position="38"/>
    </location>
</feature>
<dbReference type="InterPro" id="IPR003869">
    <property type="entry name" value="Polysac_CapD-like"/>
</dbReference>
<accession>A0A5B8LPK1</accession>
<evidence type="ECO:0000313" key="4">
    <source>
        <dbReference type="EMBL" id="QDZ09050.1"/>
    </source>
</evidence>
<evidence type="ECO:0000259" key="3">
    <source>
        <dbReference type="Pfam" id="PF02719"/>
    </source>
</evidence>
<feature type="transmembrane region" description="Helical" evidence="2">
    <location>
        <begin position="50"/>
        <end position="71"/>
    </location>
</feature>
<sequence>MRLVVHPLLGLPRPWKRTIAIGVDAALCAITVWLAYYLRLGVWMPMNGRPMLAIALSILLAIPVFAAFGLYRVVFRYAGADAVASSATACAVYGLGYFALITAYGFDWVPRTVGLIQPGLMFIAVAASRGIASVLLTKPILGGTRTAAKARVLIYGAGVSGRHLAQVMAASDKMKIVGFIDDDASLHQRRVRRFRVYSPRDVESQVKSLGVTDVLLAIPSASRARRAAIIEELTAIGVRVRKVPDMLQLAHGTVHVNDFREVTINDLLQRSPVEQEVGTLFDDITDNVILVTGAGGSIGCELCRQIIAMKPAKLLLVETSEYSLYSINEELAPVGGDRLVPLLASVVDATRMDTIIRTWKPRMIFHAAAFKHVPLVEHNPLEGLRNNVIGTAVIAELAVQHDVRDFVLISTDKAVRPTNVMGASKRLAELVLQGLSTATPPHSTCFSMVRFGNVLGSSGSVVPLFSRQIQQGGPLTITHPGITRYFMTIPEAVQLVLQASSMAHGGEVFVLDMGDPILIRDLARNMIHLSGLTVRDETRPDGDIEISVIGLRPGEKLYEELLIGDNPMPTAHPRIMKATEDCLPWSVLRRELDRLRDMIEAGEVLEARSLVRTLVPEFSPISNVVDWTMLECTDNLEMSSMGIS</sequence>
<dbReference type="KEGG" id="spai:FPZ24_05100"/>
<dbReference type="OrthoDB" id="9803111at2"/>
<evidence type="ECO:0000313" key="5">
    <source>
        <dbReference type="Proteomes" id="UP000315673"/>
    </source>
</evidence>
<dbReference type="InterPro" id="IPR051203">
    <property type="entry name" value="Polysaccharide_Synthase-Rel"/>
</dbReference>
<dbReference type="CDD" id="cd05237">
    <property type="entry name" value="UDP_invert_4-6DH_SDR_e"/>
    <property type="match status" value="1"/>
</dbReference>
<keyword evidence="2" id="KW-1133">Transmembrane helix</keyword>
<feature type="domain" description="Polysaccharide biosynthesis protein CapD-like" evidence="3">
    <location>
        <begin position="289"/>
        <end position="579"/>
    </location>
</feature>
<proteinExistence type="inferred from homology"/>
<keyword evidence="2" id="KW-0472">Membrane</keyword>
<protein>
    <submittedName>
        <fullName evidence="4">Polysaccharide biosynthesis protein</fullName>
    </submittedName>
</protein>
<reference evidence="4 5" key="1">
    <citation type="submission" date="2019-07" db="EMBL/GenBank/DDBJ databases">
        <title>Full genome sequence of Sphingomonas sp. 4R-6-7(HKS19).</title>
        <authorList>
            <person name="Im W.-T."/>
        </authorList>
    </citation>
    <scope>NUCLEOTIDE SEQUENCE [LARGE SCALE GENOMIC DNA]</scope>
    <source>
        <strain evidence="4 5">HKS19</strain>
    </source>
</reference>
<dbReference type="PANTHER" id="PTHR43318">
    <property type="entry name" value="UDP-N-ACETYLGLUCOSAMINE 4,6-DEHYDRATASE"/>
    <property type="match status" value="1"/>
</dbReference>
<evidence type="ECO:0000256" key="2">
    <source>
        <dbReference type="SAM" id="Phobius"/>
    </source>
</evidence>
<dbReference type="EMBL" id="CP042306">
    <property type="protein sequence ID" value="QDZ09050.1"/>
    <property type="molecule type" value="Genomic_DNA"/>
</dbReference>
<dbReference type="InterPro" id="IPR036291">
    <property type="entry name" value="NAD(P)-bd_dom_sf"/>
</dbReference>
<dbReference type="RefSeq" id="WP_146574189.1">
    <property type="nucleotide sequence ID" value="NZ_CP042306.1"/>
</dbReference>
<comment type="similarity">
    <text evidence="1">Belongs to the polysaccharide synthase family.</text>
</comment>
<dbReference type="PANTHER" id="PTHR43318:SF1">
    <property type="entry name" value="POLYSACCHARIDE BIOSYNTHESIS PROTEIN EPSC-RELATED"/>
    <property type="match status" value="1"/>
</dbReference>
<keyword evidence="5" id="KW-1185">Reference proteome</keyword>
<feature type="transmembrane region" description="Helical" evidence="2">
    <location>
        <begin position="83"/>
        <end position="106"/>
    </location>
</feature>
<keyword evidence="2" id="KW-0812">Transmembrane</keyword>
<dbReference type="AlphaFoldDB" id="A0A5B8LPK1"/>